<evidence type="ECO:0000313" key="5">
    <source>
        <dbReference type="Proteomes" id="UP000027186"/>
    </source>
</evidence>
<accession>A0A060DN03</accession>
<dbReference type="SUPFAM" id="SSF50346">
    <property type="entry name" value="PRC-barrel domain"/>
    <property type="match status" value="1"/>
</dbReference>
<feature type="region of interest" description="Disordered" evidence="1">
    <location>
        <begin position="22"/>
        <end position="65"/>
    </location>
</feature>
<feature type="region of interest" description="Disordered" evidence="1">
    <location>
        <begin position="148"/>
        <end position="169"/>
    </location>
</feature>
<feature type="domain" description="PRC-barrel" evidence="3">
    <location>
        <begin position="73"/>
        <end position="127"/>
    </location>
</feature>
<reference evidence="4 5" key="1">
    <citation type="journal article" date="2014" name="Genome Announc.">
        <title>Complete Genome Sequence of the Model Rhizosphere Strain Azospirillum brasilense Az39, Successfully Applied in Agriculture.</title>
        <authorList>
            <person name="Rivera D."/>
            <person name="Revale S."/>
            <person name="Molina R."/>
            <person name="Gualpa J."/>
            <person name="Puente M."/>
            <person name="Maroniche G."/>
            <person name="Paris G."/>
            <person name="Baker D."/>
            <person name="Clavijo B."/>
            <person name="McLay K."/>
            <person name="Spaepen S."/>
            <person name="Perticari A."/>
            <person name="Vazquez M."/>
            <person name="Wisniewski-Dye F."/>
            <person name="Watkins C."/>
            <person name="Martinez-Abarca F."/>
            <person name="Vanderleyden J."/>
            <person name="Cassan F."/>
        </authorList>
    </citation>
    <scope>NUCLEOTIDE SEQUENCE [LARGE SCALE GENOMIC DNA]</scope>
    <source>
        <strain evidence="4 5">Az39</strain>
    </source>
</reference>
<evidence type="ECO:0000313" key="4">
    <source>
        <dbReference type="EMBL" id="AIB12413.1"/>
    </source>
</evidence>
<sequence length="169" mass="16869">MHKTVIATLSALALMTGAAAAQTGTGGSTQAPSSQAPNSVIMDQGQSARPAGPASGAASNTTGGASVEHLMSRTVIGADGEKVGKVSDVILGPDGNAQLLVIQSGGFLGIGGKEIAADIALADVLPGNGPITLRDVTQASVRDMPEFQYSDSMTSLNRGPKHSGESNKQ</sequence>
<dbReference type="Proteomes" id="UP000027186">
    <property type="component" value="Chromosome"/>
</dbReference>
<name>A0A060DN03_9PROT</name>
<proteinExistence type="predicted"/>
<dbReference type="InterPro" id="IPR011033">
    <property type="entry name" value="PRC_barrel-like_sf"/>
</dbReference>
<dbReference type="EMBL" id="CP007793">
    <property type="protein sequence ID" value="AIB12413.1"/>
    <property type="molecule type" value="Genomic_DNA"/>
</dbReference>
<organism evidence="4 5">
    <name type="scientific">Azospirillum argentinense</name>
    <dbReference type="NCBI Taxonomy" id="2970906"/>
    <lineage>
        <taxon>Bacteria</taxon>
        <taxon>Pseudomonadati</taxon>
        <taxon>Pseudomonadota</taxon>
        <taxon>Alphaproteobacteria</taxon>
        <taxon>Rhodospirillales</taxon>
        <taxon>Azospirillaceae</taxon>
        <taxon>Azospirillum</taxon>
    </lineage>
</organism>
<feature type="compositionally biased region" description="Low complexity" evidence="1">
    <location>
        <begin position="22"/>
        <end position="35"/>
    </location>
</feature>
<dbReference type="KEGG" id="abq:ABAZ39_10455"/>
<keyword evidence="2" id="KW-0732">Signal</keyword>
<evidence type="ECO:0000259" key="3">
    <source>
        <dbReference type="Pfam" id="PF05239"/>
    </source>
</evidence>
<feature type="compositionally biased region" description="Low complexity" evidence="1">
    <location>
        <begin position="47"/>
        <end position="65"/>
    </location>
</feature>
<dbReference type="RefSeq" id="WP_051657926.1">
    <property type="nucleotide sequence ID" value="NZ_CP007793.1"/>
</dbReference>
<feature type="signal peptide" evidence="2">
    <location>
        <begin position="1"/>
        <end position="21"/>
    </location>
</feature>
<gene>
    <name evidence="4" type="ORF">ABAZ39_10455</name>
</gene>
<protein>
    <recommendedName>
        <fullName evidence="3">PRC-barrel domain-containing protein</fullName>
    </recommendedName>
</protein>
<evidence type="ECO:0000256" key="2">
    <source>
        <dbReference type="SAM" id="SignalP"/>
    </source>
</evidence>
<dbReference type="Pfam" id="PF05239">
    <property type="entry name" value="PRC"/>
    <property type="match status" value="1"/>
</dbReference>
<evidence type="ECO:0000256" key="1">
    <source>
        <dbReference type="SAM" id="MobiDB-lite"/>
    </source>
</evidence>
<dbReference type="Gene3D" id="2.30.30.240">
    <property type="entry name" value="PRC-barrel domain"/>
    <property type="match status" value="1"/>
</dbReference>
<feature type="chain" id="PRO_5001583028" description="PRC-barrel domain-containing protein" evidence="2">
    <location>
        <begin position="22"/>
        <end position="169"/>
    </location>
</feature>
<dbReference type="AlphaFoldDB" id="A0A060DN03"/>
<dbReference type="InterPro" id="IPR027275">
    <property type="entry name" value="PRC-brl_dom"/>
</dbReference>